<dbReference type="Pfam" id="PF01399">
    <property type="entry name" value="PCI"/>
    <property type="match status" value="1"/>
</dbReference>
<evidence type="ECO:0000256" key="1">
    <source>
        <dbReference type="ARBA" id="ARBA00002362"/>
    </source>
</evidence>
<dbReference type="PANTHER" id="PTHR10539">
    <property type="entry name" value="26S PROTEASOME NON-ATPASE REGULATORY SUBUNIT 13"/>
    <property type="match status" value="1"/>
</dbReference>
<accession>A0ABP1QVW0</accession>
<dbReference type="PANTHER" id="PTHR10539:SF0">
    <property type="entry name" value="26S PROTEASOME NON-ATPASE REGULATORY SUBUNIT 13"/>
    <property type="match status" value="1"/>
</dbReference>
<dbReference type="Pfam" id="PF22037">
    <property type="entry name" value="PSD13_N"/>
    <property type="match status" value="1"/>
</dbReference>
<evidence type="ECO:0000256" key="5">
    <source>
        <dbReference type="ARBA" id="ARBA00022942"/>
    </source>
</evidence>
<comment type="caution">
    <text evidence="10">The sequence shown here is derived from an EMBL/GenBank/DDBJ whole genome shotgun (WGS) entry which is preliminary data.</text>
</comment>
<sequence length="388" mass="44869">MSEKVSKYLRSKQVTAPPGLAEKWADLENDYLKRLWHPLTLKLQEFVEEKAVEKDRGLIELYDNFIQEIELRINCLSLMELCTKVVAQYDKPEDALLFLERCESRVRSNPVAFALHKIVKGSIKLEKQHDEAGTKVILEELDEIFRQYDGITPVHGRYYRLQSKFYWGQNNLLEYYKSALKFLGCPGTSPMTHEEQKEHAINLAISALVAEGIYNFGELLAHPILNSLKRTSSEWLVTLMQAFNAGNVTEFEHLRSKWIHEEKLAKNEAGLRTKVILLALMEMTFKRVATERQFTFKEVAQAAKLPEDQVEMYVMKAISKGLINGTIDQEAEKIYLKWVQPRVLDTSQIETLMNRLGKWRTDLRKAETMMEAEAKIVESEFSLVSFNA</sequence>
<dbReference type="InterPro" id="IPR036390">
    <property type="entry name" value="WH_DNA-bd_sf"/>
</dbReference>
<comment type="subunit">
    <text evidence="3">Component of the 19S proteasome regulatory particle complex. The 26S proteasome consists of a 20S core particle (CP) and two 19S regulatory subunits (RP). The regulatory particle is made of a lid composed of 9 subunits including PSMD13, a base containing 6 ATPases and few additional components.</text>
</comment>
<evidence type="ECO:0000256" key="8">
    <source>
        <dbReference type="ARBA" id="ARBA00032323"/>
    </source>
</evidence>
<evidence type="ECO:0000256" key="3">
    <source>
        <dbReference type="ARBA" id="ARBA00011441"/>
    </source>
</evidence>
<reference evidence="10 11" key="1">
    <citation type="submission" date="2024-08" db="EMBL/GenBank/DDBJ databases">
        <authorList>
            <person name="Cucini C."/>
            <person name="Frati F."/>
        </authorList>
    </citation>
    <scope>NUCLEOTIDE SEQUENCE [LARGE SCALE GENOMIC DNA]</scope>
</reference>
<dbReference type="InterPro" id="IPR054179">
    <property type="entry name" value="PSD13_N"/>
</dbReference>
<gene>
    <name evidence="10" type="ORF">ODALV1_LOCUS14459</name>
</gene>
<feature type="domain" description="PCI" evidence="9">
    <location>
        <begin position="174"/>
        <end position="341"/>
    </location>
</feature>
<dbReference type="InterPro" id="IPR035298">
    <property type="entry name" value="PSMD13"/>
</dbReference>
<dbReference type="SMART" id="SM00088">
    <property type="entry name" value="PINT"/>
    <property type="match status" value="1"/>
</dbReference>
<evidence type="ECO:0000256" key="4">
    <source>
        <dbReference type="ARBA" id="ARBA00015732"/>
    </source>
</evidence>
<proteinExistence type="inferred from homology"/>
<comment type="similarity">
    <text evidence="2">Belongs to the proteasome subunit S11 family.</text>
</comment>
<evidence type="ECO:0000256" key="6">
    <source>
        <dbReference type="ARBA" id="ARBA00029749"/>
    </source>
</evidence>
<evidence type="ECO:0000313" key="10">
    <source>
        <dbReference type="EMBL" id="CAL8110820.1"/>
    </source>
</evidence>
<keyword evidence="11" id="KW-1185">Reference proteome</keyword>
<dbReference type="InterPro" id="IPR000717">
    <property type="entry name" value="PCI_dom"/>
</dbReference>
<protein>
    <recommendedName>
        <fullName evidence="4">26S proteasome non-ATPase regulatory subunit 13</fullName>
    </recommendedName>
    <alternativeName>
        <fullName evidence="6">26S proteasome regulatory subunit RPN9</fullName>
    </alternativeName>
    <alternativeName>
        <fullName evidence="8">26S proteasome regulatory subunit S11</fullName>
    </alternativeName>
    <alternativeName>
        <fullName evidence="7">26S proteasome regulatory subunit p40.5</fullName>
    </alternativeName>
</protein>
<evidence type="ECO:0000259" key="9">
    <source>
        <dbReference type="PROSITE" id="PS50250"/>
    </source>
</evidence>
<evidence type="ECO:0000313" key="11">
    <source>
        <dbReference type="Proteomes" id="UP001642540"/>
    </source>
</evidence>
<dbReference type="EMBL" id="CAXLJM020000046">
    <property type="protein sequence ID" value="CAL8110820.1"/>
    <property type="molecule type" value="Genomic_DNA"/>
</dbReference>
<dbReference type="SUPFAM" id="SSF46785">
    <property type="entry name" value="Winged helix' DNA-binding domain"/>
    <property type="match status" value="1"/>
</dbReference>
<keyword evidence="5" id="KW-0647">Proteasome</keyword>
<organism evidence="10 11">
    <name type="scientific">Orchesella dallaii</name>
    <dbReference type="NCBI Taxonomy" id="48710"/>
    <lineage>
        <taxon>Eukaryota</taxon>
        <taxon>Metazoa</taxon>
        <taxon>Ecdysozoa</taxon>
        <taxon>Arthropoda</taxon>
        <taxon>Hexapoda</taxon>
        <taxon>Collembola</taxon>
        <taxon>Entomobryomorpha</taxon>
        <taxon>Entomobryoidea</taxon>
        <taxon>Orchesellidae</taxon>
        <taxon>Orchesellinae</taxon>
        <taxon>Orchesella</taxon>
    </lineage>
</organism>
<dbReference type="Proteomes" id="UP001642540">
    <property type="component" value="Unassembled WGS sequence"/>
</dbReference>
<evidence type="ECO:0000256" key="2">
    <source>
        <dbReference type="ARBA" id="ARBA00006207"/>
    </source>
</evidence>
<evidence type="ECO:0000256" key="7">
    <source>
        <dbReference type="ARBA" id="ARBA00031303"/>
    </source>
</evidence>
<name>A0ABP1QVW0_9HEXA</name>
<dbReference type="PROSITE" id="PS50250">
    <property type="entry name" value="PCI"/>
    <property type="match status" value="1"/>
</dbReference>
<comment type="function">
    <text evidence="1">Component of the 26S proteasome, a multiprotein complex involved in the ATP-dependent degradation of ubiquitinated proteins. This complex plays a key role in the maintenance of protein homeostasis by removing misfolded or damaged proteins, which could impair cellular functions, and by removing proteins whose functions are no longer required. Therefore, the proteasome participates in numerous cellular processes, including cell cycle progression, apoptosis, or DNA damage repair.</text>
</comment>